<reference evidence="1 2" key="1">
    <citation type="journal article" date="2023" name="Hortic Res">
        <title>Pangenome of water caltrop reveals structural variations and asymmetric subgenome divergence after allopolyploidization.</title>
        <authorList>
            <person name="Zhang X."/>
            <person name="Chen Y."/>
            <person name="Wang L."/>
            <person name="Yuan Y."/>
            <person name="Fang M."/>
            <person name="Shi L."/>
            <person name="Lu R."/>
            <person name="Comes H.P."/>
            <person name="Ma Y."/>
            <person name="Chen Y."/>
            <person name="Huang G."/>
            <person name="Zhou Y."/>
            <person name="Zheng Z."/>
            <person name="Qiu Y."/>
        </authorList>
    </citation>
    <scope>NUCLEOTIDE SEQUENCE [LARGE SCALE GENOMIC DNA]</scope>
    <source>
        <tissue evidence="1">Roots</tissue>
    </source>
</reference>
<name>A0AAN7KCU4_9MYRT</name>
<dbReference type="Proteomes" id="UP001345219">
    <property type="component" value="Chromosome 23"/>
</dbReference>
<organism evidence="1 2">
    <name type="scientific">Trapa incisa</name>
    <dbReference type="NCBI Taxonomy" id="236973"/>
    <lineage>
        <taxon>Eukaryota</taxon>
        <taxon>Viridiplantae</taxon>
        <taxon>Streptophyta</taxon>
        <taxon>Embryophyta</taxon>
        <taxon>Tracheophyta</taxon>
        <taxon>Spermatophyta</taxon>
        <taxon>Magnoliopsida</taxon>
        <taxon>eudicotyledons</taxon>
        <taxon>Gunneridae</taxon>
        <taxon>Pentapetalae</taxon>
        <taxon>rosids</taxon>
        <taxon>malvids</taxon>
        <taxon>Myrtales</taxon>
        <taxon>Lythraceae</taxon>
        <taxon>Trapa</taxon>
    </lineage>
</organism>
<dbReference type="EMBL" id="JAXIOK010000009">
    <property type="protein sequence ID" value="KAK4762158.1"/>
    <property type="molecule type" value="Genomic_DNA"/>
</dbReference>
<accession>A0AAN7KCU4</accession>
<evidence type="ECO:0000313" key="2">
    <source>
        <dbReference type="Proteomes" id="UP001345219"/>
    </source>
</evidence>
<gene>
    <name evidence="1" type="ORF">SAY87_030042</name>
</gene>
<dbReference type="AlphaFoldDB" id="A0AAN7KCU4"/>
<protein>
    <submittedName>
        <fullName evidence="1">Uncharacterized protein</fullName>
    </submittedName>
</protein>
<proteinExistence type="predicted"/>
<evidence type="ECO:0000313" key="1">
    <source>
        <dbReference type="EMBL" id="KAK4762158.1"/>
    </source>
</evidence>
<sequence>MMAMVMATTSHTPSTISLIHPLCGKIINLPYFEGLLNKAKEIKPHPSIHPLIPRLQLAIGEDQFLLPIWFITKTASFYLHRPSLLFLFLLLSGPRSCRWVPFFDPHHSPAPPLCGGSWGSDPNAESIRC</sequence>
<comment type="caution">
    <text evidence="1">The sequence shown here is derived from an EMBL/GenBank/DDBJ whole genome shotgun (WGS) entry which is preliminary data.</text>
</comment>
<keyword evidence="2" id="KW-1185">Reference proteome</keyword>